<feature type="domain" description="ABC transporter" evidence="6">
    <location>
        <begin position="28"/>
        <end position="259"/>
    </location>
</feature>
<feature type="compositionally biased region" description="Low complexity" evidence="5">
    <location>
        <begin position="11"/>
        <end position="22"/>
    </location>
</feature>
<dbReference type="InterPro" id="IPR050166">
    <property type="entry name" value="ABC_transporter_ATP-bind"/>
</dbReference>
<evidence type="ECO:0000256" key="2">
    <source>
        <dbReference type="ARBA" id="ARBA00022448"/>
    </source>
</evidence>
<evidence type="ECO:0000256" key="4">
    <source>
        <dbReference type="ARBA" id="ARBA00022840"/>
    </source>
</evidence>
<keyword evidence="3" id="KW-0547">Nucleotide-binding</keyword>
<dbReference type="PROSITE" id="PS50893">
    <property type="entry name" value="ABC_TRANSPORTER_2"/>
    <property type="match status" value="1"/>
</dbReference>
<dbReference type="Pfam" id="PF00005">
    <property type="entry name" value="ABC_tran"/>
    <property type="match status" value="1"/>
</dbReference>
<evidence type="ECO:0000256" key="1">
    <source>
        <dbReference type="ARBA" id="ARBA00005417"/>
    </source>
</evidence>
<dbReference type="PROSITE" id="PS00211">
    <property type="entry name" value="ABC_TRANSPORTER_1"/>
    <property type="match status" value="1"/>
</dbReference>
<dbReference type="GO" id="GO:0005524">
    <property type="term" value="F:ATP binding"/>
    <property type="evidence" value="ECO:0007669"/>
    <property type="project" value="UniProtKB-KW"/>
</dbReference>
<accession>A0A933L0Q7</accession>
<dbReference type="InterPro" id="IPR017871">
    <property type="entry name" value="ABC_transporter-like_CS"/>
</dbReference>
<dbReference type="PANTHER" id="PTHR42788:SF19">
    <property type="entry name" value="ALIPHATIC SULFONATES IMPORT ATP-BINDING PROTEIN SSUB 2"/>
    <property type="match status" value="1"/>
</dbReference>
<evidence type="ECO:0000256" key="5">
    <source>
        <dbReference type="SAM" id="MobiDB-lite"/>
    </source>
</evidence>
<dbReference type="InterPro" id="IPR027417">
    <property type="entry name" value="P-loop_NTPase"/>
</dbReference>
<keyword evidence="4 7" id="KW-0067">ATP-binding</keyword>
<feature type="region of interest" description="Disordered" evidence="5">
    <location>
        <begin position="1"/>
        <end position="22"/>
    </location>
</feature>
<dbReference type="AlphaFoldDB" id="A0A933L0Q7"/>
<evidence type="ECO:0000256" key="3">
    <source>
        <dbReference type="ARBA" id="ARBA00022741"/>
    </source>
</evidence>
<dbReference type="Proteomes" id="UP000782610">
    <property type="component" value="Unassembled WGS sequence"/>
</dbReference>
<protein>
    <submittedName>
        <fullName evidence="7">ABC transporter ATP-binding protein</fullName>
    </submittedName>
</protein>
<keyword evidence="2" id="KW-0813">Transport</keyword>
<comment type="caution">
    <text evidence="7">The sequence shown here is derived from an EMBL/GenBank/DDBJ whole genome shotgun (WGS) entry which is preliminary data.</text>
</comment>
<dbReference type="SUPFAM" id="SSF52540">
    <property type="entry name" value="P-loop containing nucleoside triphosphate hydrolases"/>
    <property type="match status" value="1"/>
</dbReference>
<name>A0A933L0Q7_9HYPH</name>
<dbReference type="SMART" id="SM00382">
    <property type="entry name" value="AAA"/>
    <property type="match status" value="1"/>
</dbReference>
<comment type="similarity">
    <text evidence="1">Belongs to the ABC transporter superfamily.</text>
</comment>
<evidence type="ECO:0000313" key="8">
    <source>
        <dbReference type="Proteomes" id="UP000782610"/>
    </source>
</evidence>
<reference evidence="7" key="1">
    <citation type="submission" date="2020-07" db="EMBL/GenBank/DDBJ databases">
        <title>Huge and variable diversity of episymbiotic CPR bacteria and DPANN archaea in groundwater ecosystems.</title>
        <authorList>
            <person name="He C.Y."/>
            <person name="Keren R."/>
            <person name="Whittaker M."/>
            <person name="Farag I.F."/>
            <person name="Doudna J."/>
            <person name="Cate J.H.D."/>
            <person name="Banfield J.F."/>
        </authorList>
    </citation>
    <scope>NUCLEOTIDE SEQUENCE</scope>
    <source>
        <strain evidence="7">NC_groundwater_1586_Pr3_B-0.1um_66_15</strain>
    </source>
</reference>
<proteinExistence type="inferred from homology"/>
<dbReference type="EMBL" id="JACRAF010000016">
    <property type="protein sequence ID" value="MBI4921047.1"/>
    <property type="molecule type" value="Genomic_DNA"/>
</dbReference>
<dbReference type="CDD" id="cd03293">
    <property type="entry name" value="ABC_NrtD_SsuB_transporters"/>
    <property type="match status" value="1"/>
</dbReference>
<evidence type="ECO:0000259" key="6">
    <source>
        <dbReference type="PROSITE" id="PS50893"/>
    </source>
</evidence>
<dbReference type="GO" id="GO:0016887">
    <property type="term" value="F:ATP hydrolysis activity"/>
    <property type="evidence" value="ECO:0007669"/>
    <property type="project" value="InterPro"/>
</dbReference>
<dbReference type="InterPro" id="IPR003439">
    <property type="entry name" value="ABC_transporter-like_ATP-bd"/>
</dbReference>
<gene>
    <name evidence="7" type="ORF">HY834_04810</name>
</gene>
<dbReference type="InterPro" id="IPR003593">
    <property type="entry name" value="AAA+_ATPase"/>
</dbReference>
<evidence type="ECO:0000313" key="7">
    <source>
        <dbReference type="EMBL" id="MBI4921047.1"/>
    </source>
</evidence>
<dbReference type="PANTHER" id="PTHR42788">
    <property type="entry name" value="TAURINE IMPORT ATP-BINDING PROTEIN-RELATED"/>
    <property type="match status" value="1"/>
</dbReference>
<organism evidence="7 8">
    <name type="scientific">Devosia nanyangense</name>
    <dbReference type="NCBI Taxonomy" id="1228055"/>
    <lineage>
        <taxon>Bacteria</taxon>
        <taxon>Pseudomonadati</taxon>
        <taxon>Pseudomonadota</taxon>
        <taxon>Alphaproteobacteria</taxon>
        <taxon>Hyphomicrobiales</taxon>
        <taxon>Devosiaceae</taxon>
        <taxon>Devosia</taxon>
    </lineage>
</organism>
<sequence>MWNEHLTLAEPQTATSSAPKPAAARPVVAMRGVSKIFSNGTLALSNMTLNVQRGEFLSLLGPSGCGKSTALRIIAGLGAPSSGAIEWPSSTINARGLPEGDIGFVFQDPTLMPWATVFGNVHLPLKLRGAGKEQAREQIMQTLAMVGLADFADAYPRELSGGMKMRVSIARALVTKPTLLLMDEPFAALDEITRQKLNDDVLMLWRQSGITVIFVTHSVFESAYLSNRIVVMRARPGQVFSDLPLVTSAERDEQYRTSEEYRASCAVVSRALHDAIHSAEIR</sequence>
<dbReference type="Gene3D" id="3.40.50.300">
    <property type="entry name" value="P-loop containing nucleotide triphosphate hydrolases"/>
    <property type="match status" value="1"/>
</dbReference>